<gene>
    <name evidence="2" type="ORF">Goshw_011834</name>
</gene>
<feature type="compositionally biased region" description="Polar residues" evidence="1">
    <location>
        <begin position="109"/>
        <end position="119"/>
    </location>
</feature>
<organism evidence="2 3">
    <name type="scientific">Gossypium schwendimanii</name>
    <name type="common">Cotton</name>
    <dbReference type="NCBI Taxonomy" id="34291"/>
    <lineage>
        <taxon>Eukaryota</taxon>
        <taxon>Viridiplantae</taxon>
        <taxon>Streptophyta</taxon>
        <taxon>Embryophyta</taxon>
        <taxon>Tracheophyta</taxon>
        <taxon>Spermatophyta</taxon>
        <taxon>Magnoliopsida</taxon>
        <taxon>eudicotyledons</taxon>
        <taxon>Gunneridae</taxon>
        <taxon>Pentapetalae</taxon>
        <taxon>rosids</taxon>
        <taxon>malvids</taxon>
        <taxon>Malvales</taxon>
        <taxon>Malvaceae</taxon>
        <taxon>Malvoideae</taxon>
        <taxon>Gossypium</taxon>
    </lineage>
</organism>
<evidence type="ECO:0000313" key="2">
    <source>
        <dbReference type="EMBL" id="MBA0870394.1"/>
    </source>
</evidence>
<feature type="region of interest" description="Disordered" evidence="1">
    <location>
        <begin position="269"/>
        <end position="292"/>
    </location>
</feature>
<keyword evidence="3" id="KW-1185">Reference proteome</keyword>
<comment type="caution">
    <text evidence="2">The sequence shown here is derived from an EMBL/GenBank/DDBJ whole genome shotgun (WGS) entry which is preliminary data.</text>
</comment>
<feature type="region of interest" description="Disordered" evidence="1">
    <location>
        <begin position="143"/>
        <end position="184"/>
    </location>
</feature>
<dbReference type="Proteomes" id="UP000593576">
    <property type="component" value="Unassembled WGS sequence"/>
</dbReference>
<accession>A0A7J9MHG5</accession>
<name>A0A7J9MHG5_GOSSC</name>
<feature type="non-terminal residue" evidence="2">
    <location>
        <position position="308"/>
    </location>
</feature>
<dbReference type="EMBL" id="JABFAF010000011">
    <property type="protein sequence ID" value="MBA0870394.1"/>
    <property type="molecule type" value="Genomic_DNA"/>
</dbReference>
<reference evidence="2 3" key="1">
    <citation type="journal article" date="2019" name="Genome Biol. Evol.">
        <title>Insights into the evolution of the New World diploid cottons (Gossypium, subgenus Houzingenia) based on genome sequencing.</title>
        <authorList>
            <person name="Grover C.E."/>
            <person name="Arick M.A. 2nd"/>
            <person name="Thrash A."/>
            <person name="Conover J.L."/>
            <person name="Sanders W.S."/>
            <person name="Peterson D.G."/>
            <person name="Frelichowski J.E."/>
            <person name="Scheffler J.A."/>
            <person name="Scheffler B.E."/>
            <person name="Wendel J.F."/>
        </authorList>
    </citation>
    <scope>NUCLEOTIDE SEQUENCE [LARGE SCALE GENOMIC DNA]</scope>
    <source>
        <strain evidence="2">1</strain>
        <tissue evidence="2">Leaf</tissue>
    </source>
</reference>
<evidence type="ECO:0000313" key="3">
    <source>
        <dbReference type="Proteomes" id="UP000593576"/>
    </source>
</evidence>
<proteinExistence type="predicted"/>
<evidence type="ECO:0000256" key="1">
    <source>
        <dbReference type="SAM" id="MobiDB-lite"/>
    </source>
</evidence>
<feature type="region of interest" description="Disordered" evidence="1">
    <location>
        <begin position="92"/>
        <end position="121"/>
    </location>
</feature>
<dbReference type="PANTHER" id="PTHR35125:SF2">
    <property type="entry name" value="PROTEIN PATRONUS 2-LIKE"/>
    <property type="match status" value="1"/>
</dbReference>
<dbReference type="InterPro" id="IPR039326">
    <property type="entry name" value="Patronus"/>
</dbReference>
<feature type="compositionally biased region" description="Polar residues" evidence="1">
    <location>
        <begin position="168"/>
        <end position="184"/>
    </location>
</feature>
<dbReference type="GO" id="GO:0007346">
    <property type="term" value="P:regulation of mitotic cell cycle"/>
    <property type="evidence" value="ECO:0007669"/>
    <property type="project" value="InterPro"/>
</dbReference>
<dbReference type="PANTHER" id="PTHR35125">
    <property type="entry name" value="NEURON NAVIGATOR 1-LIKE-RELATED"/>
    <property type="match status" value="1"/>
</dbReference>
<dbReference type="AlphaFoldDB" id="A0A7J9MHG5"/>
<sequence>RGIPVNVKKVTVAALGSYKQKSNSLFSISNVQRKQIQKAKPSAESADQKQEISTHQKAVQILQMASRTVSLIQDQNLNVQFNVLPTGKANISKAPRKASTGGRKPLGDLSNSVNPTAKQISKKENSKIITFTEKETVAFKLPNDSSRKKSVPKASEKVQASGRKALSDISNSGKPHLQGTSKNQTAKLCIPEDISEEGFLHNHEECIKAQKRAISTNEFLRILGLDDFCKHSASAKQHSLSNKMEPTSPSRYAKMNEITAMLIEELSPPKHKLSRKLDSCPASPEAPDHYMQWDDPKYIPSFKLIESP</sequence>
<protein>
    <submittedName>
        <fullName evidence="2">Uncharacterized protein</fullName>
    </submittedName>
</protein>
<dbReference type="OrthoDB" id="1902316at2759"/>